<evidence type="ECO:0008006" key="3">
    <source>
        <dbReference type="Google" id="ProtNLM"/>
    </source>
</evidence>
<dbReference type="InterPro" id="IPR011009">
    <property type="entry name" value="Kinase-like_dom_sf"/>
</dbReference>
<name>A0A6A5ZD78_9PLEO</name>
<dbReference type="SUPFAM" id="SSF56112">
    <property type="entry name" value="Protein kinase-like (PK-like)"/>
    <property type="match status" value="1"/>
</dbReference>
<dbReference type="Proteomes" id="UP000799770">
    <property type="component" value="Unassembled WGS sequence"/>
</dbReference>
<dbReference type="AlphaFoldDB" id="A0A6A5ZD78"/>
<evidence type="ECO:0000313" key="1">
    <source>
        <dbReference type="EMBL" id="KAF2116994.1"/>
    </source>
</evidence>
<accession>A0A6A5ZD78</accession>
<evidence type="ECO:0000313" key="2">
    <source>
        <dbReference type="Proteomes" id="UP000799770"/>
    </source>
</evidence>
<dbReference type="Gene3D" id="1.10.510.10">
    <property type="entry name" value="Transferase(Phosphotransferase) domain 1"/>
    <property type="match status" value="1"/>
</dbReference>
<dbReference type="EMBL" id="ML977319">
    <property type="protein sequence ID" value="KAF2116994.1"/>
    <property type="molecule type" value="Genomic_DNA"/>
</dbReference>
<reference evidence="1" key="1">
    <citation type="journal article" date="2020" name="Stud. Mycol.">
        <title>101 Dothideomycetes genomes: a test case for predicting lifestyles and emergence of pathogens.</title>
        <authorList>
            <person name="Haridas S."/>
            <person name="Albert R."/>
            <person name="Binder M."/>
            <person name="Bloem J."/>
            <person name="Labutti K."/>
            <person name="Salamov A."/>
            <person name="Andreopoulos B."/>
            <person name="Baker S."/>
            <person name="Barry K."/>
            <person name="Bills G."/>
            <person name="Bluhm B."/>
            <person name="Cannon C."/>
            <person name="Castanera R."/>
            <person name="Culley D."/>
            <person name="Daum C."/>
            <person name="Ezra D."/>
            <person name="Gonzalez J."/>
            <person name="Henrissat B."/>
            <person name="Kuo A."/>
            <person name="Liang C."/>
            <person name="Lipzen A."/>
            <person name="Lutzoni F."/>
            <person name="Magnuson J."/>
            <person name="Mondo S."/>
            <person name="Nolan M."/>
            <person name="Ohm R."/>
            <person name="Pangilinan J."/>
            <person name="Park H.-J."/>
            <person name="Ramirez L."/>
            <person name="Alfaro M."/>
            <person name="Sun H."/>
            <person name="Tritt A."/>
            <person name="Yoshinaga Y."/>
            <person name="Zwiers L.-H."/>
            <person name="Turgeon B."/>
            <person name="Goodwin S."/>
            <person name="Spatafora J."/>
            <person name="Crous P."/>
            <person name="Grigoriev I."/>
        </authorList>
    </citation>
    <scope>NUCLEOTIDE SEQUENCE</scope>
    <source>
        <strain evidence="1">CBS 627.86</strain>
    </source>
</reference>
<organism evidence="1 2">
    <name type="scientific">Lophiotrema nucula</name>
    <dbReference type="NCBI Taxonomy" id="690887"/>
    <lineage>
        <taxon>Eukaryota</taxon>
        <taxon>Fungi</taxon>
        <taxon>Dikarya</taxon>
        <taxon>Ascomycota</taxon>
        <taxon>Pezizomycotina</taxon>
        <taxon>Dothideomycetes</taxon>
        <taxon>Pleosporomycetidae</taxon>
        <taxon>Pleosporales</taxon>
        <taxon>Lophiotremataceae</taxon>
        <taxon>Lophiotrema</taxon>
    </lineage>
</organism>
<proteinExistence type="predicted"/>
<protein>
    <recommendedName>
        <fullName evidence="3">Protein kinase domain-containing protein</fullName>
    </recommendedName>
</protein>
<sequence>MSDTLPNLLQTRGYIVVKKIFPRPGKDLNAKNAVYLALRYQGSLNGDPNTLLYLENKQYSDIAKHLRVIKVAGPTLNDRAPMFKELNIYTHNWKNRTPTALREHLLEVYTEDSNVKNKGQCWMVMDTPYPSMSLSDLVTYAKSTHEPIPEPLIAHIVLELIQTLIDLDTNWRVPVPQNEQAEHRGCAHGDLHYKNILLSASQRDNSVVFPSLRIIDFARATGKSNLKRKERTDALTRILEKLMGSNTACGTRKHVGGKECKHSEEWIAFWDDLYTWNRQVDVPEWRPMLAKHKDMLEKVRNNVPTQDEEKIRGLLTQALERSGMLISDEKWEAALVEVGRVAEGIAGRAAEALAG</sequence>
<keyword evidence="2" id="KW-1185">Reference proteome</keyword>
<gene>
    <name evidence="1" type="ORF">BDV96DRAFT_644434</name>
</gene>